<evidence type="ECO:0000256" key="8">
    <source>
        <dbReference type="ARBA" id="ARBA00023163"/>
    </source>
</evidence>
<dbReference type="SUPFAM" id="SSF46689">
    <property type="entry name" value="Homeodomain-like"/>
    <property type="match status" value="1"/>
</dbReference>
<dbReference type="InterPro" id="IPR015943">
    <property type="entry name" value="WD40/YVTN_repeat-like_dom_sf"/>
</dbReference>
<dbReference type="GO" id="GO:0043565">
    <property type="term" value="F:sequence-specific DNA binding"/>
    <property type="evidence" value="ECO:0007669"/>
    <property type="project" value="InterPro"/>
</dbReference>
<sequence length="1335" mass="153366">MNKVILTFLFFCSLIGYSQEFKQEYLLDYISTEQGLSHNYVSQVVSDSLNFKWIASENGLIKFDGHNYTTIKPGPEYPGLHNENIETLFIDSKNNLWIGTKSGGLSRIKLETGELDNFNTILSGNEKVSLRVRAINEDSNGNIWVGTSENGLFVINNTYDKLLEHYLFKQVISIIRDTYGNMWFGSKNTLKKYDPSEKRVLSFKLNEELSIITGIVEDTKRNCLWVSTFSDEIINNKPIFQLNFDNQNIQKINTSIDTDFFSTLFLDKTNKLWVGTWGKGLYRHNDVLGEFEKINLVYPPNEKKTVNYDIIINIHSDKDNVLWIATGLGGIIKLTEGKGFKNIDAVVQNLVLKDNLVILSVFKKKKFWLGTLRNGLFIGDSLSGLKQVKDIGNKKVLSIYENNSIYYVGTSDECFLMSESGKKISSIKIPLATSYLIENDNLMWVGTQQEGLLLLDISNPKAPVIKDRFTYKDEKNALGSTRITSIVRDSLNNLWLGTYNGIYLYDYANKKFVHHEELFNTALPAIINLVYVYKDYLWLGTPDGLFQLKYLNNSLKLIKRTSKQDGLYNDFISGITSFDETLWLTTTTNLVQLNIKDYSFVEYGRNDGVYTSQFYIRSLFKDNSSWIYAGGLGNLTYFHPNKIKKATEINSEILLTHLYVNNQIVTPNNPKDEFVNLNKDFSYVKDIEFTHKEKSFAIGFTSSNFSHKVHNYRYKLEGYQNDWVNLKLQNEVHFVGLPPGNYKLLLSSSIDSQNWSEPKSLNIKIHYAPWLSPWAFVLYVLVFCLVITSFYYVLLRHSKLRNKLKKEQELSEAKFTFFTNISHEFRTPLTLITGPIKELMSIKDLKTDIAEKLITVDKNATRLLNLINQLLDFRKADHGLLKLNVSDGNFVRFTEEVFLYFKDQADENNIEYTYKKEKNEIVFPFDRNKVEIVLCNIISNAFKFTSKGGNIKLSVDTEDNFCVLRLQDNGAGMSKEFQDKIFNRFFQIQSTNTSQFIGSGIGLSFTKKIVELHHGIIEVVSAVNKGTEIIIKFPLSISYNERHIDSDFKNTDKIEIYEKLDLKELNIKNLELEQKKNTILIVDDNKDIRKYLSQFLSPIYNVLEAKNGKQGIKIASKENCDLILCDIMMPVMDGLTACKNLKTNISTSHIPVILLTARSSNMYEIKGLKTGADDFITKPFDPQIVKARIATLLQNRSKMREYFLNKVRFEPTVSKVDTDDFESVFINKVITAVENNLLNEDFGINSLMDICHMSQSTLYRKIKSLTGLSLTGFIRSIRLKKSAELILTENLKMADVAMRVGFNDYKYFKVSFKKQFGCLPSKYKSIVQSQNEETI</sequence>
<name>A0A1I1QR40_9FLAO</name>
<dbReference type="InterPro" id="IPR011006">
    <property type="entry name" value="CheY-like_superfamily"/>
</dbReference>
<evidence type="ECO:0000256" key="1">
    <source>
        <dbReference type="ARBA" id="ARBA00000085"/>
    </source>
</evidence>
<keyword evidence="8" id="KW-0804">Transcription</keyword>
<dbReference type="FunFam" id="1.10.287.130:FF:000045">
    <property type="entry name" value="Two-component system sensor histidine kinase/response regulator"/>
    <property type="match status" value="1"/>
</dbReference>
<dbReference type="InterPro" id="IPR001789">
    <property type="entry name" value="Sig_transdc_resp-reg_receiver"/>
</dbReference>
<dbReference type="SUPFAM" id="SSF55874">
    <property type="entry name" value="ATPase domain of HSP90 chaperone/DNA topoisomerase II/histidine kinase"/>
    <property type="match status" value="1"/>
</dbReference>
<accession>A0A1I1QR40</accession>
<evidence type="ECO:0000313" key="14">
    <source>
        <dbReference type="EMBL" id="SFD24472.1"/>
    </source>
</evidence>
<dbReference type="Pfam" id="PF00512">
    <property type="entry name" value="HisKA"/>
    <property type="match status" value="1"/>
</dbReference>
<dbReference type="EMBL" id="FOMI01000007">
    <property type="protein sequence ID" value="SFD24472.1"/>
    <property type="molecule type" value="Genomic_DNA"/>
</dbReference>
<comment type="catalytic activity">
    <reaction evidence="1">
        <text>ATP + protein L-histidine = ADP + protein N-phospho-L-histidine.</text>
        <dbReference type="EC" id="2.7.13.3"/>
    </reaction>
</comment>
<feature type="modified residue" description="4-aspartylphosphate" evidence="9">
    <location>
        <position position="1126"/>
    </location>
</feature>
<dbReference type="EC" id="2.7.13.3" evidence="2"/>
<dbReference type="SMART" id="SM00342">
    <property type="entry name" value="HTH_ARAC"/>
    <property type="match status" value="1"/>
</dbReference>
<evidence type="ECO:0000259" key="11">
    <source>
        <dbReference type="PROSITE" id="PS01124"/>
    </source>
</evidence>
<dbReference type="InterPro" id="IPR003594">
    <property type="entry name" value="HATPase_dom"/>
</dbReference>
<dbReference type="PANTHER" id="PTHR43547:SF2">
    <property type="entry name" value="HYBRID SIGNAL TRANSDUCTION HISTIDINE KINASE C"/>
    <property type="match status" value="1"/>
</dbReference>
<evidence type="ECO:0000256" key="6">
    <source>
        <dbReference type="ARBA" id="ARBA00023015"/>
    </source>
</evidence>
<evidence type="ECO:0000259" key="12">
    <source>
        <dbReference type="PROSITE" id="PS50109"/>
    </source>
</evidence>
<organism evidence="14 15">
    <name type="scientific">Algibacter pectinivorans</name>
    <dbReference type="NCBI Taxonomy" id="870482"/>
    <lineage>
        <taxon>Bacteria</taxon>
        <taxon>Pseudomonadati</taxon>
        <taxon>Bacteroidota</taxon>
        <taxon>Flavobacteriia</taxon>
        <taxon>Flavobacteriales</taxon>
        <taxon>Flavobacteriaceae</taxon>
        <taxon>Algibacter</taxon>
    </lineage>
</organism>
<dbReference type="Pfam" id="PF07495">
    <property type="entry name" value="Y_Y_Y"/>
    <property type="match status" value="1"/>
</dbReference>
<dbReference type="PROSITE" id="PS50109">
    <property type="entry name" value="HIS_KIN"/>
    <property type="match status" value="1"/>
</dbReference>
<dbReference type="Pfam" id="PF02518">
    <property type="entry name" value="HATPase_c"/>
    <property type="match status" value="1"/>
</dbReference>
<dbReference type="PROSITE" id="PS50110">
    <property type="entry name" value="RESPONSE_REGULATORY"/>
    <property type="match status" value="1"/>
</dbReference>
<dbReference type="SMART" id="SM00448">
    <property type="entry name" value="REC"/>
    <property type="match status" value="1"/>
</dbReference>
<dbReference type="PANTHER" id="PTHR43547">
    <property type="entry name" value="TWO-COMPONENT HISTIDINE KINASE"/>
    <property type="match status" value="1"/>
</dbReference>
<dbReference type="STRING" id="870482.SAMN04487987_10766"/>
<dbReference type="InterPro" id="IPR005467">
    <property type="entry name" value="His_kinase_dom"/>
</dbReference>
<dbReference type="SMART" id="SM00387">
    <property type="entry name" value="HATPase_c"/>
    <property type="match status" value="1"/>
</dbReference>
<dbReference type="PRINTS" id="PR00344">
    <property type="entry name" value="BCTRLSENSOR"/>
</dbReference>
<evidence type="ECO:0000259" key="13">
    <source>
        <dbReference type="PROSITE" id="PS50110"/>
    </source>
</evidence>
<dbReference type="SMART" id="SM00388">
    <property type="entry name" value="HisKA"/>
    <property type="match status" value="1"/>
</dbReference>
<evidence type="ECO:0000256" key="5">
    <source>
        <dbReference type="ARBA" id="ARBA00022777"/>
    </source>
</evidence>
<dbReference type="PROSITE" id="PS00041">
    <property type="entry name" value="HTH_ARAC_FAMILY_1"/>
    <property type="match status" value="1"/>
</dbReference>
<keyword evidence="10" id="KW-1133">Transmembrane helix</keyword>
<dbReference type="CDD" id="cd00082">
    <property type="entry name" value="HisKA"/>
    <property type="match status" value="1"/>
</dbReference>
<dbReference type="InterPro" id="IPR011123">
    <property type="entry name" value="Y_Y_Y"/>
</dbReference>
<dbReference type="InterPro" id="IPR009057">
    <property type="entry name" value="Homeodomain-like_sf"/>
</dbReference>
<keyword evidence="3 9" id="KW-0597">Phosphoprotein</keyword>
<dbReference type="InterPro" id="IPR013783">
    <property type="entry name" value="Ig-like_fold"/>
</dbReference>
<keyword evidence="4" id="KW-0808">Transferase</keyword>
<dbReference type="Gene3D" id="2.60.40.10">
    <property type="entry name" value="Immunoglobulins"/>
    <property type="match status" value="1"/>
</dbReference>
<dbReference type="SUPFAM" id="SSF63829">
    <property type="entry name" value="Calcium-dependent phosphotriesterase"/>
    <property type="match status" value="2"/>
</dbReference>
<evidence type="ECO:0000256" key="10">
    <source>
        <dbReference type="SAM" id="Phobius"/>
    </source>
</evidence>
<dbReference type="Pfam" id="PF00072">
    <property type="entry name" value="Response_reg"/>
    <property type="match status" value="1"/>
</dbReference>
<proteinExistence type="predicted"/>
<keyword evidence="7" id="KW-0238">DNA-binding</keyword>
<dbReference type="InterPro" id="IPR011110">
    <property type="entry name" value="Reg_prop"/>
</dbReference>
<dbReference type="PROSITE" id="PS01124">
    <property type="entry name" value="HTH_ARAC_FAMILY_2"/>
    <property type="match status" value="1"/>
</dbReference>
<evidence type="ECO:0000256" key="2">
    <source>
        <dbReference type="ARBA" id="ARBA00012438"/>
    </source>
</evidence>
<gene>
    <name evidence="14" type="ORF">SAMN04487987_10766</name>
</gene>
<dbReference type="Pfam" id="PF12833">
    <property type="entry name" value="HTH_18"/>
    <property type="match status" value="1"/>
</dbReference>
<dbReference type="Gene3D" id="3.40.50.2300">
    <property type="match status" value="1"/>
</dbReference>
<dbReference type="InterPro" id="IPR018060">
    <property type="entry name" value="HTH_AraC"/>
</dbReference>
<protein>
    <recommendedName>
        <fullName evidence="2">histidine kinase</fullName>
        <ecNumber evidence="2">2.7.13.3</ecNumber>
    </recommendedName>
</protein>
<dbReference type="InterPro" id="IPR036097">
    <property type="entry name" value="HisK_dim/P_sf"/>
</dbReference>
<dbReference type="Gene3D" id="3.30.565.10">
    <property type="entry name" value="Histidine kinase-like ATPase, C-terminal domain"/>
    <property type="match status" value="1"/>
</dbReference>
<keyword evidence="5" id="KW-0418">Kinase</keyword>
<dbReference type="GO" id="GO:0003700">
    <property type="term" value="F:DNA-binding transcription factor activity"/>
    <property type="evidence" value="ECO:0007669"/>
    <property type="project" value="InterPro"/>
</dbReference>
<evidence type="ECO:0000256" key="4">
    <source>
        <dbReference type="ARBA" id="ARBA00022679"/>
    </source>
</evidence>
<dbReference type="SUPFAM" id="SSF52172">
    <property type="entry name" value="CheY-like"/>
    <property type="match status" value="1"/>
</dbReference>
<reference evidence="15" key="1">
    <citation type="submission" date="2016-10" db="EMBL/GenBank/DDBJ databases">
        <authorList>
            <person name="Varghese N."/>
            <person name="Submissions S."/>
        </authorList>
    </citation>
    <scope>NUCLEOTIDE SEQUENCE [LARGE SCALE GENOMIC DNA]</scope>
    <source>
        <strain evidence="15">DSM 25730</strain>
    </source>
</reference>
<dbReference type="FunFam" id="3.30.565.10:FF:000006">
    <property type="entry name" value="Sensor histidine kinase WalK"/>
    <property type="match status" value="1"/>
</dbReference>
<dbReference type="InterPro" id="IPR003661">
    <property type="entry name" value="HisK_dim/P_dom"/>
</dbReference>
<feature type="transmembrane region" description="Helical" evidence="10">
    <location>
        <begin position="774"/>
        <end position="795"/>
    </location>
</feature>
<dbReference type="GO" id="GO:0000155">
    <property type="term" value="F:phosphorelay sensor kinase activity"/>
    <property type="evidence" value="ECO:0007669"/>
    <property type="project" value="InterPro"/>
</dbReference>
<evidence type="ECO:0000256" key="9">
    <source>
        <dbReference type="PROSITE-ProRule" id="PRU00169"/>
    </source>
</evidence>
<dbReference type="SUPFAM" id="SSF47384">
    <property type="entry name" value="Homodimeric domain of signal transducing histidine kinase"/>
    <property type="match status" value="1"/>
</dbReference>
<evidence type="ECO:0000256" key="3">
    <source>
        <dbReference type="ARBA" id="ARBA00022553"/>
    </source>
</evidence>
<dbReference type="InterPro" id="IPR036890">
    <property type="entry name" value="HATPase_C_sf"/>
</dbReference>
<keyword evidence="10" id="KW-0472">Membrane</keyword>
<feature type="domain" description="Histidine kinase" evidence="12">
    <location>
        <begin position="820"/>
        <end position="1037"/>
    </location>
</feature>
<dbReference type="Gene3D" id="1.10.287.130">
    <property type="match status" value="1"/>
</dbReference>
<evidence type="ECO:0000313" key="15">
    <source>
        <dbReference type="Proteomes" id="UP000199439"/>
    </source>
</evidence>
<dbReference type="OrthoDB" id="358279at2"/>
<dbReference type="InterPro" id="IPR018062">
    <property type="entry name" value="HTH_AraC-typ_CS"/>
</dbReference>
<feature type="domain" description="Response regulatory" evidence="13">
    <location>
        <begin position="1078"/>
        <end position="1193"/>
    </location>
</feature>
<dbReference type="Proteomes" id="UP000199439">
    <property type="component" value="Unassembled WGS sequence"/>
</dbReference>
<keyword evidence="6" id="KW-0805">Transcription regulation</keyword>
<dbReference type="RefSeq" id="WP_092852205.1">
    <property type="nucleotide sequence ID" value="NZ_FOMI01000007.1"/>
</dbReference>
<dbReference type="Gene3D" id="2.130.10.10">
    <property type="entry name" value="YVTN repeat-like/Quinoprotein amine dehydrogenase"/>
    <property type="match status" value="2"/>
</dbReference>
<keyword evidence="10" id="KW-0812">Transmembrane</keyword>
<feature type="domain" description="HTH araC/xylS-type" evidence="11">
    <location>
        <begin position="1227"/>
        <end position="1326"/>
    </location>
</feature>
<dbReference type="Gene3D" id="1.10.10.60">
    <property type="entry name" value="Homeodomain-like"/>
    <property type="match status" value="1"/>
</dbReference>
<dbReference type="Pfam" id="PF07494">
    <property type="entry name" value="Reg_prop"/>
    <property type="match status" value="3"/>
</dbReference>
<evidence type="ECO:0000256" key="7">
    <source>
        <dbReference type="ARBA" id="ARBA00023125"/>
    </source>
</evidence>
<keyword evidence="15" id="KW-1185">Reference proteome</keyword>
<dbReference type="InterPro" id="IPR004358">
    <property type="entry name" value="Sig_transdc_His_kin-like_C"/>
</dbReference>